<reference evidence="2" key="1">
    <citation type="submission" date="2020-05" db="EMBL/GenBank/DDBJ databases">
        <title>WGS assembly of Panicum virgatum.</title>
        <authorList>
            <person name="Lovell J.T."/>
            <person name="Jenkins J."/>
            <person name="Shu S."/>
            <person name="Juenger T.E."/>
            <person name="Schmutz J."/>
        </authorList>
    </citation>
    <scope>NUCLEOTIDE SEQUENCE</scope>
    <source>
        <strain evidence="2">AP13</strain>
    </source>
</reference>
<evidence type="ECO:0000313" key="3">
    <source>
        <dbReference type="Proteomes" id="UP000823388"/>
    </source>
</evidence>
<accession>A0A8T0R8S5</accession>
<dbReference type="AlphaFoldDB" id="A0A8T0R8S5"/>
<feature type="transmembrane region" description="Helical" evidence="1">
    <location>
        <begin position="134"/>
        <end position="154"/>
    </location>
</feature>
<organism evidence="2 3">
    <name type="scientific">Panicum virgatum</name>
    <name type="common">Blackwell switchgrass</name>
    <dbReference type="NCBI Taxonomy" id="38727"/>
    <lineage>
        <taxon>Eukaryota</taxon>
        <taxon>Viridiplantae</taxon>
        <taxon>Streptophyta</taxon>
        <taxon>Embryophyta</taxon>
        <taxon>Tracheophyta</taxon>
        <taxon>Spermatophyta</taxon>
        <taxon>Magnoliopsida</taxon>
        <taxon>Liliopsida</taxon>
        <taxon>Poales</taxon>
        <taxon>Poaceae</taxon>
        <taxon>PACMAD clade</taxon>
        <taxon>Panicoideae</taxon>
        <taxon>Panicodae</taxon>
        <taxon>Paniceae</taxon>
        <taxon>Panicinae</taxon>
        <taxon>Panicum</taxon>
        <taxon>Panicum sect. Hiantes</taxon>
    </lineage>
</organism>
<sequence length="155" mass="17299">MCRSLKALSLLVAESFDLPSLFFISLPDINHVRSDKVSEQPTQDKMVASVPMANFQMAPTNSATPFSISMQHRNQQSQLPKEGKCGALGAPWRWLLQRFQALELLGGETNFSSLVSAGGRRCSARTEARKTKGFIVNFVFLEVFFVIWGCTVLHF</sequence>
<dbReference type="Proteomes" id="UP000823388">
    <property type="component" value="Chromosome 6K"/>
</dbReference>
<keyword evidence="1" id="KW-0812">Transmembrane</keyword>
<dbReference type="EMBL" id="CM029047">
    <property type="protein sequence ID" value="KAG2582187.1"/>
    <property type="molecule type" value="Genomic_DNA"/>
</dbReference>
<gene>
    <name evidence="2" type="ORF">PVAP13_6KG046570</name>
</gene>
<evidence type="ECO:0000256" key="1">
    <source>
        <dbReference type="SAM" id="Phobius"/>
    </source>
</evidence>
<keyword evidence="3" id="KW-1185">Reference proteome</keyword>
<protein>
    <submittedName>
        <fullName evidence="2">Uncharacterized protein</fullName>
    </submittedName>
</protein>
<keyword evidence="1" id="KW-1133">Transmembrane helix</keyword>
<comment type="caution">
    <text evidence="2">The sequence shown here is derived from an EMBL/GenBank/DDBJ whole genome shotgun (WGS) entry which is preliminary data.</text>
</comment>
<name>A0A8T0R8S5_PANVG</name>
<keyword evidence="1" id="KW-0472">Membrane</keyword>
<evidence type="ECO:0000313" key="2">
    <source>
        <dbReference type="EMBL" id="KAG2582187.1"/>
    </source>
</evidence>
<proteinExistence type="predicted"/>